<feature type="non-terminal residue" evidence="2">
    <location>
        <position position="1"/>
    </location>
</feature>
<keyword evidence="1" id="KW-0472">Membrane</keyword>
<dbReference type="EMBL" id="GECU01021728">
    <property type="protein sequence ID" value="JAS85978.1"/>
    <property type="molecule type" value="Transcribed_RNA"/>
</dbReference>
<feature type="transmembrane region" description="Helical" evidence="1">
    <location>
        <begin position="21"/>
        <end position="39"/>
    </location>
</feature>
<name>A0A1B6IGD8_9HEMI</name>
<keyword evidence="1" id="KW-1133">Transmembrane helix</keyword>
<evidence type="ECO:0000256" key="1">
    <source>
        <dbReference type="SAM" id="Phobius"/>
    </source>
</evidence>
<reference evidence="2" key="1">
    <citation type="submission" date="2015-11" db="EMBL/GenBank/DDBJ databases">
        <title>De novo transcriptome assembly of four potential Pierce s Disease insect vectors from Arizona vineyards.</title>
        <authorList>
            <person name="Tassone E.E."/>
        </authorList>
    </citation>
    <scope>NUCLEOTIDE SEQUENCE</scope>
</reference>
<organism evidence="2">
    <name type="scientific">Homalodisca liturata</name>
    <dbReference type="NCBI Taxonomy" id="320908"/>
    <lineage>
        <taxon>Eukaryota</taxon>
        <taxon>Metazoa</taxon>
        <taxon>Ecdysozoa</taxon>
        <taxon>Arthropoda</taxon>
        <taxon>Hexapoda</taxon>
        <taxon>Insecta</taxon>
        <taxon>Pterygota</taxon>
        <taxon>Neoptera</taxon>
        <taxon>Paraneoptera</taxon>
        <taxon>Hemiptera</taxon>
        <taxon>Auchenorrhyncha</taxon>
        <taxon>Membracoidea</taxon>
        <taxon>Cicadellidae</taxon>
        <taxon>Cicadellinae</taxon>
        <taxon>Proconiini</taxon>
        <taxon>Homalodisca</taxon>
    </lineage>
</organism>
<evidence type="ECO:0000313" key="2">
    <source>
        <dbReference type="EMBL" id="JAS85978.1"/>
    </source>
</evidence>
<proteinExistence type="predicted"/>
<accession>A0A1B6IGD8</accession>
<feature type="non-terminal residue" evidence="2">
    <location>
        <position position="130"/>
    </location>
</feature>
<gene>
    <name evidence="2" type="ORF">g.12881</name>
</gene>
<protein>
    <submittedName>
        <fullName evidence="2">Uncharacterized protein</fullName>
    </submittedName>
</protein>
<sequence>RRVRSVRSETVEPDKSRDRSVEMFTAALVLVLVAAAAVAEGSEDTYDEPHISFLKRCPENFTDYDKHADFYKFAAEGYWPVILVPDVPETEGWYSAFLQYMLTDESGVYERDFNYSTCCTSESSLFNKAT</sequence>
<dbReference type="AlphaFoldDB" id="A0A1B6IGD8"/>
<keyword evidence="1" id="KW-0812">Transmembrane</keyword>